<evidence type="ECO:0000256" key="1">
    <source>
        <dbReference type="SAM" id="MobiDB-lite"/>
    </source>
</evidence>
<proteinExistence type="predicted"/>
<reference evidence="2" key="1">
    <citation type="submission" date="2020-06" db="EMBL/GenBank/DDBJ databases">
        <authorList>
            <person name="Li T."/>
            <person name="Hu X."/>
            <person name="Zhang T."/>
            <person name="Song X."/>
            <person name="Zhang H."/>
            <person name="Dai N."/>
            <person name="Sheng W."/>
            <person name="Hou X."/>
            <person name="Wei L."/>
        </authorList>
    </citation>
    <scope>NUCLEOTIDE SEQUENCE</scope>
    <source>
        <strain evidence="2">G02</strain>
        <tissue evidence="2">Leaf</tissue>
    </source>
</reference>
<name>A0AAW2W0Y1_SESRA</name>
<protein>
    <submittedName>
        <fullName evidence="2">Uncharacterized protein</fullName>
    </submittedName>
</protein>
<gene>
    <name evidence="2" type="ORF">Sradi_0185900</name>
</gene>
<feature type="region of interest" description="Disordered" evidence="1">
    <location>
        <begin position="54"/>
        <end position="79"/>
    </location>
</feature>
<dbReference type="AlphaFoldDB" id="A0AAW2W0Y1"/>
<feature type="region of interest" description="Disordered" evidence="1">
    <location>
        <begin position="104"/>
        <end position="128"/>
    </location>
</feature>
<comment type="caution">
    <text evidence="2">The sequence shown here is derived from an EMBL/GenBank/DDBJ whole genome shotgun (WGS) entry which is preliminary data.</text>
</comment>
<dbReference type="EMBL" id="JACGWJ010000002">
    <property type="protein sequence ID" value="KAL0434780.1"/>
    <property type="molecule type" value="Genomic_DNA"/>
</dbReference>
<feature type="compositionally biased region" description="Basic and acidic residues" evidence="1">
    <location>
        <begin position="112"/>
        <end position="128"/>
    </location>
</feature>
<accession>A0AAW2W0Y1</accession>
<evidence type="ECO:0000313" key="2">
    <source>
        <dbReference type="EMBL" id="KAL0434780.1"/>
    </source>
</evidence>
<reference evidence="2" key="2">
    <citation type="journal article" date="2024" name="Plant">
        <title>Genomic evolution and insights into agronomic trait innovations of Sesamum species.</title>
        <authorList>
            <person name="Miao H."/>
            <person name="Wang L."/>
            <person name="Qu L."/>
            <person name="Liu H."/>
            <person name="Sun Y."/>
            <person name="Le M."/>
            <person name="Wang Q."/>
            <person name="Wei S."/>
            <person name="Zheng Y."/>
            <person name="Lin W."/>
            <person name="Duan Y."/>
            <person name="Cao H."/>
            <person name="Xiong S."/>
            <person name="Wang X."/>
            <person name="Wei L."/>
            <person name="Li C."/>
            <person name="Ma Q."/>
            <person name="Ju M."/>
            <person name="Zhao R."/>
            <person name="Li G."/>
            <person name="Mu C."/>
            <person name="Tian Q."/>
            <person name="Mei H."/>
            <person name="Zhang T."/>
            <person name="Gao T."/>
            <person name="Zhang H."/>
        </authorList>
    </citation>
    <scope>NUCLEOTIDE SEQUENCE</scope>
    <source>
        <strain evidence="2">G02</strain>
    </source>
</reference>
<sequence length="128" mass="15233">MQEVKASAFSQRLLDGDFFKSLAKKPFTKFDPSWLVPQNTSIWKMLKLLRKKVAEKSERRRRRRPSQETPCRYTRQEASFPKSEYRIHSFDRTYNICPHGCRRQETASAPRSWKDNPQRPKSDKLSRG</sequence>
<organism evidence="2">
    <name type="scientific">Sesamum radiatum</name>
    <name type="common">Black benniseed</name>
    <dbReference type="NCBI Taxonomy" id="300843"/>
    <lineage>
        <taxon>Eukaryota</taxon>
        <taxon>Viridiplantae</taxon>
        <taxon>Streptophyta</taxon>
        <taxon>Embryophyta</taxon>
        <taxon>Tracheophyta</taxon>
        <taxon>Spermatophyta</taxon>
        <taxon>Magnoliopsida</taxon>
        <taxon>eudicotyledons</taxon>
        <taxon>Gunneridae</taxon>
        <taxon>Pentapetalae</taxon>
        <taxon>asterids</taxon>
        <taxon>lamiids</taxon>
        <taxon>Lamiales</taxon>
        <taxon>Pedaliaceae</taxon>
        <taxon>Sesamum</taxon>
    </lineage>
</organism>